<keyword evidence="1" id="KW-0472">Membrane</keyword>
<dbReference type="EMBL" id="WUBL01000096">
    <property type="protein sequence ID" value="KAF2966165.1"/>
    <property type="molecule type" value="Genomic_DNA"/>
</dbReference>
<gene>
    <name evidence="2" type="ORF">GQX73_g7421</name>
</gene>
<proteinExistence type="predicted"/>
<keyword evidence="1" id="KW-1133">Transmembrane helix</keyword>
<keyword evidence="1" id="KW-0812">Transmembrane</keyword>
<dbReference type="InParanoid" id="A0A7C8IQ30"/>
<accession>A0A7C8IQ30</accession>
<sequence length="255" mass="29508">MATNTVTSCVYYSTLWKDARVDPYTEYESSKFTCGPISTYAWPPRRLCTARVDPPYQRPFLVYSDGTPMPPSDDHRFYISPEERARKAAEARWLVWQRNLCTGKLGTWRPEYRRWNGKLIQPRPLPPTRLQLMVENLTLFITTTKAAVKADLTRRRATFATRKAQLAFEISEMHYQLIQCRRAVAFEVRAVTAYAIARLKPVVLMALIILGLIIVALLLALWVGTVMMDNLDNDVIQNNLLYILAREYRSWRALS</sequence>
<comment type="caution">
    <text evidence="2">The sequence shown here is derived from an EMBL/GenBank/DDBJ whole genome shotgun (WGS) entry which is preliminary data.</text>
</comment>
<evidence type="ECO:0000256" key="1">
    <source>
        <dbReference type="SAM" id="Phobius"/>
    </source>
</evidence>
<name>A0A7C8IQ30_9PEZI</name>
<dbReference type="AlphaFoldDB" id="A0A7C8IQ30"/>
<organism evidence="2 3">
    <name type="scientific">Xylaria multiplex</name>
    <dbReference type="NCBI Taxonomy" id="323545"/>
    <lineage>
        <taxon>Eukaryota</taxon>
        <taxon>Fungi</taxon>
        <taxon>Dikarya</taxon>
        <taxon>Ascomycota</taxon>
        <taxon>Pezizomycotina</taxon>
        <taxon>Sordariomycetes</taxon>
        <taxon>Xylariomycetidae</taxon>
        <taxon>Xylariales</taxon>
        <taxon>Xylariaceae</taxon>
        <taxon>Xylaria</taxon>
    </lineage>
</organism>
<dbReference type="OrthoDB" id="4769139at2759"/>
<feature type="transmembrane region" description="Helical" evidence="1">
    <location>
        <begin position="202"/>
        <end position="223"/>
    </location>
</feature>
<evidence type="ECO:0000313" key="2">
    <source>
        <dbReference type="EMBL" id="KAF2966165.1"/>
    </source>
</evidence>
<reference evidence="2 3" key="1">
    <citation type="submission" date="2019-12" db="EMBL/GenBank/DDBJ databases">
        <title>Draft genome sequence of the ascomycete Xylaria multiplex DSM 110363.</title>
        <authorList>
            <person name="Buettner E."/>
            <person name="Kellner H."/>
        </authorList>
    </citation>
    <scope>NUCLEOTIDE SEQUENCE [LARGE SCALE GENOMIC DNA]</scope>
    <source>
        <strain evidence="2 3">DSM 110363</strain>
    </source>
</reference>
<protein>
    <submittedName>
        <fullName evidence="2">Uncharacterized protein</fullName>
    </submittedName>
</protein>
<dbReference type="Proteomes" id="UP000481858">
    <property type="component" value="Unassembled WGS sequence"/>
</dbReference>
<evidence type="ECO:0000313" key="3">
    <source>
        <dbReference type="Proteomes" id="UP000481858"/>
    </source>
</evidence>
<keyword evidence="3" id="KW-1185">Reference proteome</keyword>